<dbReference type="GO" id="GO:0003887">
    <property type="term" value="F:DNA-directed DNA polymerase activity"/>
    <property type="evidence" value="ECO:0007669"/>
    <property type="project" value="UniProtKB-KW"/>
</dbReference>
<evidence type="ECO:0000259" key="8">
    <source>
        <dbReference type="SMART" id="SM00481"/>
    </source>
</evidence>
<evidence type="ECO:0000256" key="5">
    <source>
        <dbReference type="ARBA" id="ARBA00022932"/>
    </source>
</evidence>
<dbReference type="OrthoDB" id="9803237at2"/>
<dbReference type="InterPro" id="IPR011708">
    <property type="entry name" value="DNA_pol3_alpha_NTPase_dom"/>
</dbReference>
<dbReference type="Proteomes" id="UP000321945">
    <property type="component" value="Unassembled WGS sequence"/>
</dbReference>
<dbReference type="InterPro" id="IPR040982">
    <property type="entry name" value="DNA_pol3_finger"/>
</dbReference>
<keyword evidence="5" id="KW-0239">DNA-directed DNA polymerase</keyword>
<dbReference type="PANTHER" id="PTHR32294">
    <property type="entry name" value="DNA POLYMERASE III SUBUNIT ALPHA"/>
    <property type="match status" value="1"/>
</dbReference>
<dbReference type="Pfam" id="PF17657">
    <property type="entry name" value="DNA_pol3_finger"/>
    <property type="match status" value="1"/>
</dbReference>
<feature type="domain" description="Polymerase/histidinol phosphatase N-terminal" evidence="8">
    <location>
        <begin position="1"/>
        <end position="68"/>
    </location>
</feature>
<proteinExistence type="predicted"/>
<keyword evidence="3" id="KW-0548">Nucleotidyltransferase</keyword>
<dbReference type="Pfam" id="PF14579">
    <property type="entry name" value="HHH_6"/>
    <property type="match status" value="1"/>
</dbReference>
<dbReference type="RefSeq" id="WP_111815819.1">
    <property type="nucleotide sequence ID" value="NZ_CBCRZQ010000004.1"/>
</dbReference>
<accession>A0A5C6YQQ6</accession>
<organism evidence="9 10">
    <name type="scientific">Aequorivita lipolytica</name>
    <dbReference type="NCBI Taxonomy" id="153267"/>
    <lineage>
        <taxon>Bacteria</taxon>
        <taxon>Pseudomonadati</taxon>
        <taxon>Bacteroidota</taxon>
        <taxon>Flavobacteriia</taxon>
        <taxon>Flavobacteriales</taxon>
        <taxon>Flavobacteriaceae</taxon>
        <taxon>Aequorivita</taxon>
    </lineage>
</organism>
<dbReference type="InterPro" id="IPR003141">
    <property type="entry name" value="Pol/His_phosphatase_N"/>
</dbReference>
<keyword evidence="2" id="KW-0808">Transferase</keyword>
<feature type="compositionally biased region" description="Basic and acidic residues" evidence="7">
    <location>
        <begin position="994"/>
        <end position="1006"/>
    </location>
</feature>
<dbReference type="Pfam" id="PF02811">
    <property type="entry name" value="PHP"/>
    <property type="match status" value="1"/>
</dbReference>
<dbReference type="InterPro" id="IPR004805">
    <property type="entry name" value="DnaE2/DnaE/PolC"/>
</dbReference>
<dbReference type="EMBL" id="VORU01000004">
    <property type="protein sequence ID" value="TXD69708.1"/>
    <property type="molecule type" value="Genomic_DNA"/>
</dbReference>
<dbReference type="InterPro" id="IPR004013">
    <property type="entry name" value="PHP_dom"/>
</dbReference>
<feature type="region of interest" description="Disordered" evidence="7">
    <location>
        <begin position="991"/>
        <end position="1013"/>
    </location>
</feature>
<dbReference type="AlphaFoldDB" id="A0A5C6YQQ6"/>
<dbReference type="GO" id="GO:0006260">
    <property type="term" value="P:DNA replication"/>
    <property type="evidence" value="ECO:0007669"/>
    <property type="project" value="UniProtKB-KW"/>
</dbReference>
<keyword evidence="10" id="KW-1185">Reference proteome</keyword>
<dbReference type="SMART" id="SM00481">
    <property type="entry name" value="POLIIIAc"/>
    <property type="match status" value="1"/>
</dbReference>
<dbReference type="Gene3D" id="1.10.150.870">
    <property type="match status" value="1"/>
</dbReference>
<keyword evidence="4" id="KW-0235">DNA replication</keyword>
<dbReference type="NCBIfam" id="TIGR00594">
    <property type="entry name" value="polc"/>
    <property type="match status" value="1"/>
</dbReference>
<dbReference type="GO" id="GO:0008408">
    <property type="term" value="F:3'-5' exonuclease activity"/>
    <property type="evidence" value="ECO:0007669"/>
    <property type="project" value="InterPro"/>
</dbReference>
<evidence type="ECO:0000313" key="10">
    <source>
        <dbReference type="Proteomes" id="UP000321945"/>
    </source>
</evidence>
<comment type="caution">
    <text evidence="9">The sequence shown here is derived from an EMBL/GenBank/DDBJ whole genome shotgun (WGS) entry which is preliminary data.</text>
</comment>
<dbReference type="InterPro" id="IPR029460">
    <property type="entry name" value="DNAPol_HHH"/>
</dbReference>
<name>A0A5C6YQQ6_9FLAO</name>
<evidence type="ECO:0000256" key="7">
    <source>
        <dbReference type="SAM" id="MobiDB-lite"/>
    </source>
</evidence>
<sequence length="1013" mass="116795">MFLNCHTYYSLRYGTLKIRDLLSLGQQNRAIFMALTDINSTSACLEFIRIASEYNVKPVIGVDFRNDAKQHFIMLAENNEGFQNINEYLSAFLHQRQGTKNAEIPSKAKQLPSTFVIYPFASFEGETLAENEFIGVRMDDINRLKFSPWKDKQSKLVILQTVTFQNKKGFNTHRLLRAIDNNTLLSKLPTSEQASENDVFISEEKLKKAFEEFPQLIKNTENLLNRCYISFNFSKETTCNQKSYTTSEDLDFRLLKKLAYAGIHYRYKRPGERVMLRMEKELGIIKEKGFVSYFLINWKILKYARSKGYFYVGRGSGANSIIAYLLRITDVDPVELDLYFERFINLYRKNPPDFDIDFSWQDRNDITDFIFNTFKNTALIAVYNTFKFKASVRELGKVFGLPKEEIDRLSTQDCNFKTLDKLSQLVIVYSQYIQGFPNYLGIHAGGILISEKPIHYYTATFMPPKGYATTQFDMVIAEDIGLYKFDILSQRGLGKIKDAVEIVKQNHPEKKPIDIHDIKRFKEDERIKDLLRNAKAIGCFYVESPAMRMLLRKLQVDDYLGLVAASSVIRPGVAKSGMMREYILRYRFPEKRKEAHPVLLEIMPETYGVMVYQEDVIKVAHHFGGLDLGEADMLRRGMSGKFRSREEFQKVKDQFFNNCKNSGKAEAFTTEVWRQIESFAGYAFAKGHSASYAVESYQSLFLKAYFPLEYMVATLNNGGGFYSVELYVHEARMHGANILQPCVNKGYGATIIDGKDIYIGFDFLQSLESKLIDRIITERNKNGAFESLDNFLERVSIGMEQVTILIKINAFRFTGRNKRELLWEAYMKINKVSFEENVYTLFKQKKIDYKTPSLPHTALEGAFDEMELLGFPLCSPFELLSVASENKVRATHLPNFTGKTVTIEGYLVTTKRTKTTNGQQMYFGTFVDRNGDFVDTVHFPPVANQYRFRGKGIYSITGKVIEEFDCINIEVIKMERLAIIQDPRYSSATVLKNSDGKDKTVTDNRRKTVKHMP</sequence>
<evidence type="ECO:0000256" key="4">
    <source>
        <dbReference type="ARBA" id="ARBA00022705"/>
    </source>
</evidence>
<dbReference type="CDD" id="cd04485">
    <property type="entry name" value="DnaE_OBF"/>
    <property type="match status" value="1"/>
</dbReference>
<comment type="catalytic activity">
    <reaction evidence="6">
        <text>DNA(n) + a 2'-deoxyribonucleoside 5'-triphosphate = DNA(n+1) + diphosphate</text>
        <dbReference type="Rhea" id="RHEA:22508"/>
        <dbReference type="Rhea" id="RHEA-COMP:17339"/>
        <dbReference type="Rhea" id="RHEA-COMP:17340"/>
        <dbReference type="ChEBI" id="CHEBI:33019"/>
        <dbReference type="ChEBI" id="CHEBI:61560"/>
        <dbReference type="ChEBI" id="CHEBI:173112"/>
        <dbReference type="EC" id="2.7.7.7"/>
    </reaction>
</comment>
<evidence type="ECO:0000256" key="1">
    <source>
        <dbReference type="ARBA" id="ARBA00012417"/>
    </source>
</evidence>
<evidence type="ECO:0000256" key="6">
    <source>
        <dbReference type="ARBA" id="ARBA00049244"/>
    </source>
</evidence>
<evidence type="ECO:0000256" key="3">
    <source>
        <dbReference type="ARBA" id="ARBA00022695"/>
    </source>
</evidence>
<evidence type="ECO:0000313" key="9">
    <source>
        <dbReference type="EMBL" id="TXD69708.1"/>
    </source>
</evidence>
<gene>
    <name evidence="9" type="ORF">ESV24_07370</name>
</gene>
<reference evidence="9 10" key="1">
    <citation type="submission" date="2019-08" db="EMBL/GenBank/DDBJ databases">
        <title>Genome of Aequorivita lipolytica Y10-2 (type strain).</title>
        <authorList>
            <person name="Bowman J.P."/>
        </authorList>
    </citation>
    <scope>NUCLEOTIDE SEQUENCE [LARGE SCALE GENOMIC DNA]</scope>
    <source>
        <strain evidence="9 10">Y10-2</strain>
    </source>
</reference>
<dbReference type="EC" id="2.7.7.7" evidence="1"/>
<dbReference type="Pfam" id="PF07733">
    <property type="entry name" value="DNA_pol3_alpha"/>
    <property type="match status" value="1"/>
</dbReference>
<evidence type="ECO:0000256" key="2">
    <source>
        <dbReference type="ARBA" id="ARBA00022679"/>
    </source>
</evidence>
<dbReference type="Gene3D" id="3.20.20.140">
    <property type="entry name" value="Metal-dependent hydrolases"/>
    <property type="match status" value="2"/>
</dbReference>
<protein>
    <recommendedName>
        <fullName evidence="1">DNA-directed DNA polymerase</fullName>
        <ecNumber evidence="1">2.7.7.7</ecNumber>
    </recommendedName>
</protein>